<feature type="transmembrane region" description="Helical" evidence="1">
    <location>
        <begin position="6"/>
        <end position="25"/>
    </location>
</feature>
<organism evidence="2 3">
    <name type="scientific">Sporisorium scitamineum</name>
    <dbReference type="NCBI Taxonomy" id="49012"/>
    <lineage>
        <taxon>Eukaryota</taxon>
        <taxon>Fungi</taxon>
        <taxon>Dikarya</taxon>
        <taxon>Basidiomycota</taxon>
        <taxon>Ustilaginomycotina</taxon>
        <taxon>Ustilaginomycetes</taxon>
        <taxon>Ustilaginales</taxon>
        <taxon>Ustilaginaceae</taxon>
        <taxon>Sporisorium</taxon>
    </lineage>
</organism>
<evidence type="ECO:0000256" key="1">
    <source>
        <dbReference type="SAM" id="Phobius"/>
    </source>
</evidence>
<dbReference type="AlphaFoldDB" id="A0A0F7RX92"/>
<dbReference type="Proteomes" id="UP000242770">
    <property type="component" value="Unassembled WGS sequence"/>
</dbReference>
<accession>A0A0F7RX92</accession>
<dbReference type="PANTHER" id="PTHR19346">
    <property type="entry name" value="SUGAR PHOSPHATE TRANSPORTER DOMAIN-CONTAINING PROTEIN"/>
    <property type="match status" value="1"/>
</dbReference>
<evidence type="ECO:0000313" key="2">
    <source>
        <dbReference type="EMBL" id="CDS01060.1"/>
    </source>
</evidence>
<name>A0A0F7RX92_9BASI</name>
<keyword evidence="1" id="KW-0472">Membrane</keyword>
<sequence length="106" mass="11481">MTAGIGLTTFITFWIGLIIANQLGWEPFELPHNLRTYISIALVGLFGIFFNAAFMILLSLWGPVLASVSCLMTTILVEIADVLLGHQLKWISVLGCTLIGAGFAVL</sequence>
<evidence type="ECO:0000313" key="3">
    <source>
        <dbReference type="Proteomes" id="UP000242770"/>
    </source>
</evidence>
<dbReference type="InterPro" id="IPR026505">
    <property type="entry name" value="Solute_c_fam_35_mem_F3/F4"/>
</dbReference>
<keyword evidence="3" id="KW-1185">Reference proteome</keyword>
<reference evidence="3" key="1">
    <citation type="submission" date="2014-06" db="EMBL/GenBank/DDBJ databases">
        <authorList>
            <person name="Berkman P.J."/>
        </authorList>
    </citation>
    <scope>NUCLEOTIDE SEQUENCE [LARGE SCALE GENOMIC DNA]</scope>
</reference>
<dbReference type="EMBL" id="CCFA01003405">
    <property type="protein sequence ID" value="CDS01060.1"/>
    <property type="molecule type" value="Genomic_DNA"/>
</dbReference>
<feature type="transmembrane region" description="Helical" evidence="1">
    <location>
        <begin position="37"/>
        <end position="58"/>
    </location>
</feature>
<dbReference type="PANTHER" id="PTHR19346:SF4">
    <property type="entry name" value="SUGAR PHOSPHATE TRANSPORTER DOMAIN-CONTAINING PROTEIN"/>
    <property type="match status" value="1"/>
</dbReference>
<keyword evidence="1" id="KW-0812">Transmembrane</keyword>
<keyword evidence="1" id="KW-1133">Transmembrane helix</keyword>
<feature type="non-terminal residue" evidence="2">
    <location>
        <position position="106"/>
    </location>
</feature>
<dbReference type="STRING" id="49012.A0A0F7RX92"/>
<evidence type="ECO:0008006" key="4">
    <source>
        <dbReference type="Google" id="ProtNLM"/>
    </source>
</evidence>
<gene>
    <name evidence="2" type="primary">SSCI57100.1</name>
</gene>
<protein>
    <recommendedName>
        <fullName evidence="4">EamA domain-containing protein</fullName>
    </recommendedName>
</protein>
<proteinExistence type="predicted"/>